<evidence type="ECO:0000313" key="2">
    <source>
        <dbReference type="EMBL" id="MFC6041251.1"/>
    </source>
</evidence>
<dbReference type="InterPro" id="IPR024726">
    <property type="entry name" value="FhuF_C"/>
</dbReference>
<gene>
    <name evidence="2" type="ORF">ACFPYN_17740</name>
</gene>
<evidence type="ECO:0000259" key="1">
    <source>
        <dbReference type="Pfam" id="PF11575"/>
    </source>
</evidence>
<dbReference type="EMBL" id="JBHSRI010000038">
    <property type="protein sequence ID" value="MFC6041251.1"/>
    <property type="molecule type" value="Genomic_DNA"/>
</dbReference>
<comment type="caution">
    <text evidence="2">The sequence shown here is derived from an EMBL/GenBank/DDBJ whole genome shotgun (WGS) entry which is preliminary data.</text>
</comment>
<dbReference type="Pfam" id="PF11575">
    <property type="entry name" value="FhuF_C"/>
    <property type="match status" value="1"/>
</dbReference>
<organism evidence="2 3">
    <name type="scientific">Paenisporosarcina macmurdoensis</name>
    <dbReference type="NCBI Taxonomy" id="212659"/>
    <lineage>
        <taxon>Bacteria</taxon>
        <taxon>Bacillati</taxon>
        <taxon>Bacillota</taxon>
        <taxon>Bacilli</taxon>
        <taxon>Bacillales</taxon>
        <taxon>Caryophanaceae</taxon>
        <taxon>Paenisporosarcina</taxon>
    </lineage>
</organism>
<feature type="domain" description="Ferric siderophore reductase C-terminal" evidence="1">
    <location>
        <begin position="200"/>
        <end position="221"/>
    </location>
</feature>
<accession>A0ABW1LBB1</accession>
<reference evidence="3" key="1">
    <citation type="journal article" date="2019" name="Int. J. Syst. Evol. Microbiol.">
        <title>The Global Catalogue of Microorganisms (GCM) 10K type strain sequencing project: providing services to taxonomists for standard genome sequencing and annotation.</title>
        <authorList>
            <consortium name="The Broad Institute Genomics Platform"/>
            <consortium name="The Broad Institute Genome Sequencing Center for Infectious Disease"/>
            <person name="Wu L."/>
            <person name="Ma J."/>
        </authorList>
    </citation>
    <scope>NUCLEOTIDE SEQUENCE [LARGE SCALE GENOMIC DNA]</scope>
    <source>
        <strain evidence="3">CCUG 54527</strain>
    </source>
</reference>
<dbReference type="RefSeq" id="WP_377736017.1">
    <property type="nucleotide sequence ID" value="NZ_JBHSRI010000038.1"/>
</dbReference>
<name>A0ABW1LBB1_9BACL</name>
<dbReference type="Proteomes" id="UP001596170">
    <property type="component" value="Unassembled WGS sequence"/>
</dbReference>
<evidence type="ECO:0000313" key="3">
    <source>
        <dbReference type="Proteomes" id="UP001596170"/>
    </source>
</evidence>
<protein>
    <submittedName>
        <fullName evidence="2">(2Fe-2S)-binding protein</fullName>
    </submittedName>
</protein>
<sequence>MQNVLTKDMEVNFRWLSDQPIVDSFTLNDLFDETALDQHLSRLMSEFGSPTRAHAASITAKRLGYAAALMIYARIKHRVCINPSECLFLTITEESTNASWLPVYSFPLKTAEIFQDTVEWITKDIYAKTLVPLVELLAQEKGISRVVLFENIFTYIKWMFITKLQDIHTFQQLMNIPAEKYGVKKQHPLAIYETGHTDLRKTCCLYYQTSGAVKPCKTCPL</sequence>
<keyword evidence="3" id="KW-1185">Reference proteome</keyword>
<proteinExistence type="predicted"/>